<feature type="DNA-binding region" description="H-T-H motif" evidence="4">
    <location>
        <begin position="32"/>
        <end position="51"/>
    </location>
</feature>
<dbReference type="InterPro" id="IPR001647">
    <property type="entry name" value="HTH_TetR"/>
</dbReference>
<name>A0A6J4NXY6_9ACTN</name>
<dbReference type="EMBL" id="CADCUP010000141">
    <property type="protein sequence ID" value="CAA9399832.1"/>
    <property type="molecule type" value="Genomic_DNA"/>
</dbReference>
<dbReference type="PROSITE" id="PS50977">
    <property type="entry name" value="HTH_TETR_2"/>
    <property type="match status" value="1"/>
</dbReference>
<keyword evidence="3" id="KW-0804">Transcription</keyword>
<protein>
    <submittedName>
        <fullName evidence="6">Transcriptional regulator</fullName>
    </submittedName>
</protein>
<dbReference type="SUPFAM" id="SSF48498">
    <property type="entry name" value="Tetracyclin repressor-like, C-terminal domain"/>
    <property type="match status" value="1"/>
</dbReference>
<proteinExistence type="predicted"/>
<gene>
    <name evidence="6" type="ORF">AVDCRST_MAG06-2103</name>
</gene>
<dbReference type="Pfam" id="PF00440">
    <property type="entry name" value="TetR_N"/>
    <property type="match status" value="1"/>
</dbReference>
<dbReference type="RefSeq" id="WP_366558539.1">
    <property type="nucleotide sequence ID" value="NZ_CADCUP010000141.1"/>
</dbReference>
<dbReference type="AlphaFoldDB" id="A0A6J4NXY6"/>
<dbReference type="PRINTS" id="PR00455">
    <property type="entry name" value="HTHTETR"/>
</dbReference>
<feature type="non-terminal residue" evidence="6">
    <location>
        <position position="1"/>
    </location>
</feature>
<dbReference type="PANTHER" id="PTHR47506:SF1">
    <property type="entry name" value="HTH-TYPE TRANSCRIPTIONAL REGULATOR YJDC"/>
    <property type="match status" value="1"/>
</dbReference>
<accession>A0A6J4NXY6</accession>
<evidence type="ECO:0000256" key="4">
    <source>
        <dbReference type="PROSITE-ProRule" id="PRU00335"/>
    </source>
</evidence>
<keyword evidence="2 4" id="KW-0238">DNA-binding</keyword>
<evidence type="ECO:0000256" key="2">
    <source>
        <dbReference type="ARBA" id="ARBA00023125"/>
    </source>
</evidence>
<organism evidence="6">
    <name type="scientific">uncultured Nocardioides sp</name>
    <dbReference type="NCBI Taxonomy" id="198441"/>
    <lineage>
        <taxon>Bacteria</taxon>
        <taxon>Bacillati</taxon>
        <taxon>Actinomycetota</taxon>
        <taxon>Actinomycetes</taxon>
        <taxon>Propionibacteriales</taxon>
        <taxon>Nocardioidaceae</taxon>
        <taxon>Nocardioides</taxon>
        <taxon>environmental samples</taxon>
    </lineage>
</organism>
<reference evidence="6" key="1">
    <citation type="submission" date="2020-02" db="EMBL/GenBank/DDBJ databases">
        <authorList>
            <person name="Meier V. D."/>
        </authorList>
    </citation>
    <scope>NUCLEOTIDE SEQUENCE</scope>
    <source>
        <strain evidence="6">AVDCRST_MAG06</strain>
    </source>
</reference>
<evidence type="ECO:0000259" key="5">
    <source>
        <dbReference type="PROSITE" id="PS50977"/>
    </source>
</evidence>
<dbReference type="Gene3D" id="1.10.357.10">
    <property type="entry name" value="Tetracycline Repressor, domain 2"/>
    <property type="match status" value="1"/>
</dbReference>
<evidence type="ECO:0000256" key="1">
    <source>
        <dbReference type="ARBA" id="ARBA00023015"/>
    </source>
</evidence>
<evidence type="ECO:0000313" key="6">
    <source>
        <dbReference type="EMBL" id="CAA9399832.1"/>
    </source>
</evidence>
<dbReference type="InterPro" id="IPR036271">
    <property type="entry name" value="Tet_transcr_reg_TetR-rel_C_sf"/>
</dbReference>
<dbReference type="GO" id="GO:0003677">
    <property type="term" value="F:DNA binding"/>
    <property type="evidence" value="ECO:0007669"/>
    <property type="project" value="UniProtKB-UniRule"/>
</dbReference>
<keyword evidence="1" id="KW-0805">Transcription regulation</keyword>
<feature type="domain" description="HTH tetR-type" evidence="5">
    <location>
        <begin position="9"/>
        <end position="69"/>
    </location>
</feature>
<evidence type="ECO:0000256" key="3">
    <source>
        <dbReference type="ARBA" id="ARBA00023163"/>
    </source>
</evidence>
<dbReference type="InterPro" id="IPR009057">
    <property type="entry name" value="Homeodomain-like_sf"/>
</dbReference>
<dbReference type="PANTHER" id="PTHR47506">
    <property type="entry name" value="TRANSCRIPTIONAL REGULATORY PROTEIN"/>
    <property type="match status" value="1"/>
</dbReference>
<sequence length="199" mass="21747">RTRTPNPATPMGEHILGVASALFYERGIRAVGVDLIADEAGTTKKTLYDRFGSKDTLVAAYLTRRAERWQRLVTERLSSTHRIGVEQVLTVFEVAEEWSAGAERGCAFVNAWAELGVAEHPAHEVIRDEKAWMRSLFRQILVDAGHPDPQRACGQLQLLYEGALVVTSAGGRPQAFRSALEAAGTLLTSAGTPSPRPPR</sequence>
<dbReference type="SUPFAM" id="SSF46689">
    <property type="entry name" value="Homeodomain-like"/>
    <property type="match status" value="1"/>
</dbReference>